<feature type="compositionally biased region" description="Gly residues" evidence="6">
    <location>
        <begin position="225"/>
        <end position="239"/>
    </location>
</feature>
<dbReference type="AlphaFoldDB" id="A0A3S1AYI7"/>
<keyword evidence="4" id="KW-0539">Nucleus</keyword>
<comment type="subcellular location">
    <subcellularLocation>
        <location evidence="1">Nucleus</location>
    </subcellularLocation>
</comment>
<dbReference type="PANTHER" id="PTHR48039:SF5">
    <property type="entry name" value="RNA-BINDING PROTEIN 28"/>
    <property type="match status" value="1"/>
</dbReference>
<dbReference type="Proteomes" id="UP000271974">
    <property type="component" value="Unassembled WGS sequence"/>
</dbReference>
<evidence type="ECO:0000256" key="3">
    <source>
        <dbReference type="ARBA" id="ARBA00022884"/>
    </source>
</evidence>
<feature type="compositionally biased region" description="Gly residues" evidence="6">
    <location>
        <begin position="373"/>
        <end position="383"/>
    </location>
</feature>
<proteinExistence type="predicted"/>
<feature type="region of interest" description="Disordered" evidence="6">
    <location>
        <begin position="210"/>
        <end position="705"/>
    </location>
</feature>
<keyword evidence="3 5" id="KW-0694">RNA-binding</keyword>
<accession>A0A3S1AYI7</accession>
<feature type="compositionally biased region" description="Acidic residues" evidence="6">
    <location>
        <begin position="311"/>
        <end position="321"/>
    </location>
</feature>
<evidence type="ECO:0000256" key="2">
    <source>
        <dbReference type="ARBA" id="ARBA00022737"/>
    </source>
</evidence>
<sequence>MSRMEEQDEGEEIKRKMAIEGPKIKKELDRPGKLMVSGIPKNSNYSNEDLEREFSVFGKVLEVNIIRKKSTGIAKGFAFVTFKNPPDAEAATKALEGKDIGGENPIHCARAVIGFIKQSQLASTRKRVDMAGRGGHWMDRGRGGGRGYPPMERGGGGYRGMRGGPPPRGGGRGSRGGGGYGGGDMDGRYFNEEEEYYAGEYWEGDGYGEYPSRGSRGGPHQRGMVRGGPPGMRGRGGPPTSGRGAYPSRGGGAMPERGRPVRTPLLPNPPDMRGGRGGGRGRGYPPHPPPPQMKEEYYPEEEAGGYGEEYGGGEEYYEEDTYNNGAGYAEEEQYGAVDEGYYGLPETQPRHLPPAAPPVARGRGTAPPSRGRNGPGGPPGGYMGPEPAPARGARQPARGGPPGPYSRGGASGQVPPRSIGGAGAAPPREAGGLTRSMPVEPPRRPVSQDPYGYVEEGGGPPRQRARPPQKGAYEDYYGEDPHASKDPYARQRPPAGRSQAPVPARGALSRRADPYTDDQYGGMYEGGDRSQVGGVMYGEEGYGDDYANHYGGGASSRRGAAAPLPSQARPAAGGRAPESRGYVDISEYIGQGGGAGSRYRDEYQGQGSGRDVDRDSRRPAPSRRDDPYMEQRVAAETDAYVSYPSSSRDSMARKRPLDGYSQEMGGGHHGYEEYRGVATPSKRERVDRSVYETYSSRQEGAYRRL</sequence>
<keyword evidence="2" id="KW-0677">Repeat</keyword>
<feature type="compositionally biased region" description="Basic and acidic residues" evidence="6">
    <location>
        <begin position="479"/>
        <end position="489"/>
    </location>
</feature>
<gene>
    <name evidence="8" type="ORF">EGW08_020633</name>
</gene>
<dbReference type="GO" id="GO:0003729">
    <property type="term" value="F:mRNA binding"/>
    <property type="evidence" value="ECO:0007669"/>
    <property type="project" value="TreeGrafter"/>
</dbReference>
<evidence type="ECO:0000313" key="8">
    <source>
        <dbReference type="EMBL" id="RUS71606.1"/>
    </source>
</evidence>
<reference evidence="8 9" key="1">
    <citation type="submission" date="2019-01" db="EMBL/GenBank/DDBJ databases">
        <title>A draft genome assembly of the solar-powered sea slug Elysia chlorotica.</title>
        <authorList>
            <person name="Cai H."/>
            <person name="Li Q."/>
            <person name="Fang X."/>
            <person name="Li J."/>
            <person name="Curtis N.E."/>
            <person name="Altenburger A."/>
            <person name="Shibata T."/>
            <person name="Feng M."/>
            <person name="Maeda T."/>
            <person name="Schwartz J.A."/>
            <person name="Shigenobu S."/>
            <person name="Lundholm N."/>
            <person name="Nishiyama T."/>
            <person name="Yang H."/>
            <person name="Hasebe M."/>
            <person name="Li S."/>
            <person name="Pierce S.K."/>
            <person name="Wang J."/>
        </authorList>
    </citation>
    <scope>NUCLEOTIDE SEQUENCE [LARGE SCALE GENOMIC DNA]</scope>
    <source>
        <strain evidence="8">EC2010</strain>
        <tissue evidence="8">Whole organism of an adult</tissue>
    </source>
</reference>
<dbReference type="EMBL" id="RQTK01001188">
    <property type="protein sequence ID" value="RUS71606.1"/>
    <property type="molecule type" value="Genomic_DNA"/>
</dbReference>
<dbReference type="InterPro" id="IPR000504">
    <property type="entry name" value="RRM_dom"/>
</dbReference>
<name>A0A3S1AYI7_ELYCH</name>
<keyword evidence="9" id="KW-1185">Reference proteome</keyword>
<comment type="caution">
    <text evidence="8">The sequence shown here is derived from an EMBL/GenBank/DDBJ whole genome shotgun (WGS) entry which is preliminary data.</text>
</comment>
<evidence type="ECO:0000259" key="7">
    <source>
        <dbReference type="PROSITE" id="PS50102"/>
    </source>
</evidence>
<evidence type="ECO:0000313" key="9">
    <source>
        <dbReference type="Proteomes" id="UP000271974"/>
    </source>
</evidence>
<organism evidence="8 9">
    <name type="scientific">Elysia chlorotica</name>
    <name type="common">Eastern emerald elysia</name>
    <name type="synonym">Sea slug</name>
    <dbReference type="NCBI Taxonomy" id="188477"/>
    <lineage>
        <taxon>Eukaryota</taxon>
        <taxon>Metazoa</taxon>
        <taxon>Spiralia</taxon>
        <taxon>Lophotrochozoa</taxon>
        <taxon>Mollusca</taxon>
        <taxon>Gastropoda</taxon>
        <taxon>Heterobranchia</taxon>
        <taxon>Euthyneura</taxon>
        <taxon>Panpulmonata</taxon>
        <taxon>Sacoglossa</taxon>
        <taxon>Placobranchoidea</taxon>
        <taxon>Plakobranchidae</taxon>
        <taxon>Elysia</taxon>
    </lineage>
</organism>
<feature type="compositionally biased region" description="Low complexity" evidence="6">
    <location>
        <begin position="358"/>
        <end position="372"/>
    </location>
</feature>
<dbReference type="STRING" id="188477.A0A3S1AYI7"/>
<dbReference type="InterPro" id="IPR012677">
    <property type="entry name" value="Nucleotide-bd_a/b_plait_sf"/>
</dbReference>
<dbReference type="Gene3D" id="3.30.70.330">
    <property type="match status" value="1"/>
</dbReference>
<evidence type="ECO:0000256" key="5">
    <source>
        <dbReference type="PROSITE-ProRule" id="PRU00176"/>
    </source>
</evidence>
<dbReference type="GO" id="GO:0005634">
    <property type="term" value="C:nucleus"/>
    <property type="evidence" value="ECO:0007669"/>
    <property type="project" value="UniProtKB-SubCell"/>
</dbReference>
<dbReference type="SUPFAM" id="SSF54928">
    <property type="entry name" value="RNA-binding domain, RBD"/>
    <property type="match status" value="1"/>
</dbReference>
<dbReference type="OrthoDB" id="4207594at2759"/>
<dbReference type="SMART" id="SM00360">
    <property type="entry name" value="RRM"/>
    <property type="match status" value="1"/>
</dbReference>
<dbReference type="PROSITE" id="PS50102">
    <property type="entry name" value="RRM"/>
    <property type="match status" value="1"/>
</dbReference>
<feature type="domain" description="RRM" evidence="7">
    <location>
        <begin position="32"/>
        <end position="113"/>
    </location>
</feature>
<dbReference type="Pfam" id="PF00076">
    <property type="entry name" value="RRM_1"/>
    <property type="match status" value="1"/>
</dbReference>
<evidence type="ECO:0000256" key="4">
    <source>
        <dbReference type="ARBA" id="ARBA00023242"/>
    </source>
</evidence>
<feature type="compositionally biased region" description="Basic and acidic residues" evidence="6">
    <location>
        <begin position="12"/>
        <end position="32"/>
    </location>
</feature>
<dbReference type="PANTHER" id="PTHR48039">
    <property type="entry name" value="RNA-BINDING MOTIF PROTEIN 14B"/>
    <property type="match status" value="1"/>
</dbReference>
<feature type="compositionally biased region" description="Acidic residues" evidence="6">
    <location>
        <begin position="1"/>
        <end position="11"/>
    </location>
</feature>
<feature type="region of interest" description="Disordered" evidence="6">
    <location>
        <begin position="160"/>
        <end position="184"/>
    </location>
</feature>
<evidence type="ECO:0000256" key="6">
    <source>
        <dbReference type="SAM" id="MobiDB-lite"/>
    </source>
</evidence>
<feature type="compositionally biased region" description="Basic and acidic residues" evidence="6">
    <location>
        <begin position="610"/>
        <end position="635"/>
    </location>
</feature>
<dbReference type="InterPro" id="IPR035979">
    <property type="entry name" value="RBD_domain_sf"/>
</dbReference>
<protein>
    <recommendedName>
        <fullName evidence="7">RRM domain-containing protein</fullName>
    </recommendedName>
</protein>
<evidence type="ECO:0000256" key="1">
    <source>
        <dbReference type="ARBA" id="ARBA00004123"/>
    </source>
</evidence>
<feature type="region of interest" description="Disordered" evidence="6">
    <location>
        <begin position="1"/>
        <end position="42"/>
    </location>
</feature>
<dbReference type="InterPro" id="IPR051945">
    <property type="entry name" value="RRM_MRD1_RNA_proc_ribogen"/>
</dbReference>
<feature type="compositionally biased region" description="Low complexity" evidence="6">
    <location>
        <begin position="389"/>
        <end position="398"/>
    </location>
</feature>
<feature type="compositionally biased region" description="Basic and acidic residues" evidence="6">
    <location>
        <begin position="669"/>
        <end position="690"/>
    </location>
</feature>